<accession>A0A0N0BEJ3</accession>
<sequence>MMENEQLVFELWLITTKNIDSQRSSAFQCSAIVKLSEATKGTVLDSCRNVTGKLKKNSVLQNELEFDQCVHFLKWGPVQYRTIVAKSLREIVRLMVSFIWDTLGHNADCSTNILTTWTQVTVSAGPRGSRQKPLMGHKHPLSDTLREKENQDIKELTPMRQKIEDDENMEINDLRFLRLDPKVKYPTDEFDLEFCVHFESSQSAVQSNRHCKMNSSPSCKESVAKLIMILNFKRISWISKRSQWDLEITSRREKPDENLAIRYTKPDEDMILCILIPQLTILLVARVDYRGTVPYYTVGLSDDAQEDTICVDSGILWNLESQESSENMKILLTSKSFWLPHSSLRNYQTAIHVNKSSLQNYETVSVKTVGTENNNKSSKRCFKQPGYFLNFLMSEYTEACSTRYVGPHIDLFYSIRSTT</sequence>
<name>A0A0N0BEJ3_9HYME</name>
<protein>
    <submittedName>
        <fullName evidence="1">Uncharacterized protein</fullName>
    </submittedName>
</protein>
<proteinExistence type="predicted"/>
<organism evidence="1 2">
    <name type="scientific">Melipona quadrifasciata</name>
    <dbReference type="NCBI Taxonomy" id="166423"/>
    <lineage>
        <taxon>Eukaryota</taxon>
        <taxon>Metazoa</taxon>
        <taxon>Ecdysozoa</taxon>
        <taxon>Arthropoda</taxon>
        <taxon>Hexapoda</taxon>
        <taxon>Insecta</taxon>
        <taxon>Pterygota</taxon>
        <taxon>Neoptera</taxon>
        <taxon>Endopterygota</taxon>
        <taxon>Hymenoptera</taxon>
        <taxon>Apocrita</taxon>
        <taxon>Aculeata</taxon>
        <taxon>Apoidea</taxon>
        <taxon>Anthophila</taxon>
        <taxon>Apidae</taxon>
        <taxon>Melipona</taxon>
    </lineage>
</organism>
<dbReference type="AlphaFoldDB" id="A0A0N0BEJ3"/>
<reference evidence="1 2" key="1">
    <citation type="submission" date="2015-07" db="EMBL/GenBank/DDBJ databases">
        <title>The genome of Melipona quadrifasciata.</title>
        <authorList>
            <person name="Pan H."/>
            <person name="Kapheim K."/>
        </authorList>
    </citation>
    <scope>NUCLEOTIDE SEQUENCE [LARGE SCALE GENOMIC DNA]</scope>
    <source>
        <strain evidence="1">0111107301</strain>
        <tissue evidence="1">Whole body</tissue>
    </source>
</reference>
<evidence type="ECO:0000313" key="1">
    <source>
        <dbReference type="EMBL" id="KOX71691.1"/>
    </source>
</evidence>
<gene>
    <name evidence="1" type="ORF">WN51_03402</name>
</gene>
<keyword evidence="2" id="KW-1185">Reference proteome</keyword>
<dbReference type="Proteomes" id="UP000053105">
    <property type="component" value="Unassembled WGS sequence"/>
</dbReference>
<dbReference type="EMBL" id="KQ435831">
    <property type="protein sequence ID" value="KOX71691.1"/>
    <property type="molecule type" value="Genomic_DNA"/>
</dbReference>
<evidence type="ECO:0000313" key="2">
    <source>
        <dbReference type="Proteomes" id="UP000053105"/>
    </source>
</evidence>